<feature type="compositionally biased region" description="Basic and acidic residues" evidence="8">
    <location>
        <begin position="87"/>
        <end position="98"/>
    </location>
</feature>
<evidence type="ECO:0000259" key="11">
    <source>
        <dbReference type="Pfam" id="PF16187"/>
    </source>
</evidence>
<comment type="similarity">
    <text evidence="1 7">Belongs to the peptidase M16 family.</text>
</comment>
<sequence>MTLADSSDVPVEPIKSVNDKRKYRSIKLTNGLTALLITDQDSDDVEDEKEETVSDDGEEESEDGESGDDADGEDSDMSVDEGDDENEGSKKPAKDSPSEKLSAAALCIGQGSFSEPDDIPGLAHFLEHMVFMGSEKYPDENDFDMFIRKYGGSDNAFTDCERTVFYFDIQRQQFYDGLDRFAQFFISPLMKQDSVDRETKAVDSEFDMSTASDNAKKQQLMGTTAAPGHPMGKFMWGNTKSLKEDPAANNIDIYERLQTFHKNMYSSHYMTLAVQSRHSLDTLEKWVREIFAPVTHNGKDKPSFANLESPFNNDRFYKMYKWVPIKNVHQIEVTWVLPCQLQYYRTKPLHYIGWLTGHEGKGSILSYLRKKLWALKLDSGNGETGFEHNTTMASFSINVTLTDEGLDHYQEVLSVLFEYIQMLRNEGPCERIWSEIKTIEDNSFRWQEQREPMDYVEKLCENMQLFPPEHYLTGEDLLMDYDSKVIAECLNCLVPSKANIMLVSKRFEESGECTEKEKWYQTPYNAVNIPDDWISQWADIQPRPEFHLPAANEYIASDFSLKEVEEKLNTEYPTAIVDTPQGKLWYKKDSKFKVPKAYIHVHLISPVVNKTALDAVLLDLFILILEQNLAEVAYAADVAELSYSFKPTDIGLVVKVSGFNHKLPKLFETIIDYLSGFKVDQDVFGAVKETLTRTYFNQMIKPSKLNREVRIEILMQSYWTVVSRRQMIDDVTLPMLLGWVEQFKSRLMVETYFHGNLLPQECKDMYGYVLEKVKCRVLPGYALADRRVVELPTKDSYVRVKTFNEGDCNTGITNYYQTGPGTLHMAVVNELLNMQMEEPCFDILRTREQLGYGVFSYHRDTCGILGLSVTVQSQTSTASMSELNDHIENFVKEFGKMVADTTQELFDTLIDTLVKLKRCEDSNMGEEVDRHWNQILTQLYFFDRIPKEITEIGTLKLDEYKAWYKTVMMANDNRRKLSVQISAYDKTPNEESGDKDTQKFKDKPTSVTSSGDTSSVISKEWTLSYESVSDILSQSGGRAIGIDDIQKYKDNLNILPVSRIVSQEKS</sequence>
<evidence type="ECO:0000256" key="8">
    <source>
        <dbReference type="SAM" id="MobiDB-lite"/>
    </source>
</evidence>
<dbReference type="PANTHER" id="PTHR43690:SF18">
    <property type="entry name" value="INSULIN-DEGRADING ENZYME-RELATED"/>
    <property type="match status" value="1"/>
</dbReference>
<evidence type="ECO:0000256" key="3">
    <source>
        <dbReference type="ARBA" id="ARBA00022723"/>
    </source>
</evidence>
<dbReference type="GO" id="GO:0005737">
    <property type="term" value="C:cytoplasm"/>
    <property type="evidence" value="ECO:0007669"/>
    <property type="project" value="UniProtKB-ARBA"/>
</dbReference>
<keyword evidence="14" id="KW-1185">Reference proteome</keyword>
<dbReference type="Pfam" id="PF05193">
    <property type="entry name" value="Peptidase_M16_C"/>
    <property type="match status" value="1"/>
</dbReference>
<dbReference type="InterPro" id="IPR050626">
    <property type="entry name" value="Peptidase_M16"/>
</dbReference>
<accession>A0A8J1XZK0</accession>
<keyword evidence="3" id="KW-0479">Metal-binding</keyword>
<keyword evidence="6" id="KW-0482">Metalloprotease</keyword>
<evidence type="ECO:0000256" key="5">
    <source>
        <dbReference type="ARBA" id="ARBA00022833"/>
    </source>
</evidence>
<evidence type="ECO:0000256" key="6">
    <source>
        <dbReference type="ARBA" id="ARBA00023049"/>
    </source>
</evidence>
<feature type="region of interest" description="Disordered" evidence="8">
    <location>
        <begin position="984"/>
        <end position="1013"/>
    </location>
</feature>
<feature type="domain" description="Peptidase M16 C-terminal" evidence="10">
    <location>
        <begin position="254"/>
        <end position="438"/>
    </location>
</feature>
<dbReference type="Pfam" id="PF16187">
    <property type="entry name" value="Peptidase_M16_M"/>
    <property type="match status" value="1"/>
</dbReference>
<dbReference type="InterPro" id="IPR054734">
    <property type="entry name" value="PqqF-like_C_4"/>
</dbReference>
<dbReference type="Gene3D" id="3.30.830.10">
    <property type="entry name" value="Metalloenzyme, LuxS/M16 peptidase-like"/>
    <property type="match status" value="4"/>
</dbReference>
<dbReference type="PANTHER" id="PTHR43690">
    <property type="entry name" value="NARDILYSIN"/>
    <property type="match status" value="1"/>
</dbReference>
<dbReference type="InterPro" id="IPR011765">
    <property type="entry name" value="Pept_M16_N"/>
</dbReference>
<comment type="caution">
    <text evidence="13">The sequence shown here is derived from an EMBL/GenBank/DDBJ whole genome shotgun (WGS) entry which is preliminary data.</text>
</comment>
<dbReference type="Pfam" id="PF00675">
    <property type="entry name" value="Peptidase_M16"/>
    <property type="match status" value="1"/>
</dbReference>
<evidence type="ECO:0000259" key="9">
    <source>
        <dbReference type="Pfam" id="PF00675"/>
    </source>
</evidence>
<evidence type="ECO:0000259" key="10">
    <source>
        <dbReference type="Pfam" id="PF05193"/>
    </source>
</evidence>
<keyword evidence="2" id="KW-0645">Protease</keyword>
<dbReference type="InterPro" id="IPR001431">
    <property type="entry name" value="Pept_M16_Zn_BS"/>
</dbReference>
<dbReference type="AlphaFoldDB" id="A0A8J1XZK0"/>
<dbReference type="GO" id="GO:0046872">
    <property type="term" value="F:metal ion binding"/>
    <property type="evidence" value="ECO:0007669"/>
    <property type="project" value="UniProtKB-KW"/>
</dbReference>
<feature type="compositionally biased region" description="Acidic residues" evidence="8">
    <location>
        <begin position="40"/>
        <end position="86"/>
    </location>
</feature>
<evidence type="ECO:0000256" key="2">
    <source>
        <dbReference type="ARBA" id="ARBA00022670"/>
    </source>
</evidence>
<protein>
    <submittedName>
        <fullName evidence="13">Uncharacterized protein</fullName>
    </submittedName>
</protein>
<dbReference type="SUPFAM" id="SSF63411">
    <property type="entry name" value="LuxS/MPP-like metallohydrolase"/>
    <property type="match status" value="4"/>
</dbReference>
<dbReference type="InterPro" id="IPR007863">
    <property type="entry name" value="Peptidase_M16_C"/>
</dbReference>
<evidence type="ECO:0000313" key="13">
    <source>
        <dbReference type="EMBL" id="CAH1774132.1"/>
    </source>
</evidence>
<dbReference type="GO" id="GO:0006508">
    <property type="term" value="P:proteolysis"/>
    <property type="evidence" value="ECO:0007669"/>
    <property type="project" value="UniProtKB-KW"/>
</dbReference>
<keyword evidence="4" id="KW-0378">Hydrolase</keyword>
<feature type="compositionally biased region" description="Basic and acidic residues" evidence="8">
    <location>
        <begin position="987"/>
        <end position="1004"/>
    </location>
</feature>
<feature type="domain" description="Peptidase M16 middle/third" evidence="11">
    <location>
        <begin position="444"/>
        <end position="722"/>
    </location>
</feature>
<proteinExistence type="inferred from homology"/>
<dbReference type="Pfam" id="PF22456">
    <property type="entry name" value="PqqF-like_C_4"/>
    <property type="match status" value="1"/>
</dbReference>
<dbReference type="Proteomes" id="UP000749559">
    <property type="component" value="Unassembled WGS sequence"/>
</dbReference>
<name>A0A8J1XZK0_OWEFU</name>
<dbReference type="GO" id="GO:0004222">
    <property type="term" value="F:metalloendopeptidase activity"/>
    <property type="evidence" value="ECO:0007669"/>
    <property type="project" value="InterPro"/>
</dbReference>
<reference evidence="13" key="1">
    <citation type="submission" date="2022-03" db="EMBL/GenBank/DDBJ databases">
        <authorList>
            <person name="Martin C."/>
        </authorList>
    </citation>
    <scope>NUCLEOTIDE SEQUENCE</scope>
</reference>
<dbReference type="InterPro" id="IPR032632">
    <property type="entry name" value="Peptidase_M16_M"/>
</dbReference>
<dbReference type="PROSITE" id="PS00143">
    <property type="entry name" value="INSULINASE"/>
    <property type="match status" value="1"/>
</dbReference>
<evidence type="ECO:0000256" key="7">
    <source>
        <dbReference type="RuleBase" id="RU004447"/>
    </source>
</evidence>
<feature type="domain" description="Coenzyme PQQ synthesis protein F-like C-terminal lobe" evidence="12">
    <location>
        <begin position="831"/>
        <end position="932"/>
    </location>
</feature>
<organism evidence="13 14">
    <name type="scientific">Owenia fusiformis</name>
    <name type="common">Polychaete worm</name>
    <dbReference type="NCBI Taxonomy" id="6347"/>
    <lineage>
        <taxon>Eukaryota</taxon>
        <taxon>Metazoa</taxon>
        <taxon>Spiralia</taxon>
        <taxon>Lophotrochozoa</taxon>
        <taxon>Annelida</taxon>
        <taxon>Polychaeta</taxon>
        <taxon>Sedentaria</taxon>
        <taxon>Canalipalpata</taxon>
        <taxon>Sabellida</taxon>
        <taxon>Oweniida</taxon>
        <taxon>Oweniidae</taxon>
        <taxon>Owenia</taxon>
    </lineage>
</organism>
<dbReference type="InterPro" id="IPR011249">
    <property type="entry name" value="Metalloenz_LuxS/M16"/>
</dbReference>
<gene>
    <name evidence="13" type="ORF">OFUS_LOCUS1650</name>
</gene>
<dbReference type="EMBL" id="CAIIXF020000001">
    <property type="protein sequence ID" value="CAH1774132.1"/>
    <property type="molecule type" value="Genomic_DNA"/>
</dbReference>
<dbReference type="FunFam" id="3.30.830.10:FF:000005">
    <property type="entry name" value="nardilysin isoform X1"/>
    <property type="match status" value="1"/>
</dbReference>
<dbReference type="OrthoDB" id="4953at2759"/>
<evidence type="ECO:0000256" key="1">
    <source>
        <dbReference type="ARBA" id="ARBA00007261"/>
    </source>
</evidence>
<evidence type="ECO:0000313" key="14">
    <source>
        <dbReference type="Proteomes" id="UP000749559"/>
    </source>
</evidence>
<feature type="region of interest" description="Disordered" evidence="8">
    <location>
        <begin position="1"/>
        <end position="101"/>
    </location>
</feature>
<keyword evidence="5" id="KW-0862">Zinc</keyword>
<evidence type="ECO:0000256" key="4">
    <source>
        <dbReference type="ARBA" id="ARBA00022801"/>
    </source>
</evidence>
<evidence type="ECO:0000259" key="12">
    <source>
        <dbReference type="Pfam" id="PF22456"/>
    </source>
</evidence>
<feature type="domain" description="Peptidase M16 N-terminal" evidence="9">
    <location>
        <begin position="95"/>
        <end position="218"/>
    </location>
</feature>